<reference evidence="3" key="1">
    <citation type="journal article" date="2016" name="Nature">
        <title>Genome evolution in the allotetraploid frog Xenopus laevis.</title>
        <authorList>
            <person name="Session A.M."/>
            <person name="Uno Y."/>
            <person name="Kwon T."/>
            <person name="Chapman J.A."/>
            <person name="Toyoda A."/>
            <person name="Takahashi S."/>
            <person name="Fukui A."/>
            <person name="Hikosaka A."/>
            <person name="Suzuki A."/>
            <person name="Kondo M."/>
            <person name="van Heeringen S.J."/>
            <person name="Quigley I."/>
            <person name="Heinz S."/>
            <person name="Ogino H."/>
            <person name="Ochi H."/>
            <person name="Hellsten U."/>
            <person name="Lyons J.B."/>
            <person name="Simakov O."/>
            <person name="Putnam N."/>
            <person name="Stites J."/>
            <person name="Kuroki Y."/>
            <person name="Tanaka T."/>
            <person name="Michiue T."/>
            <person name="Watanabe M."/>
            <person name="Bogdanovic O."/>
            <person name="Lister R."/>
            <person name="Georgiou G."/>
            <person name="Paranjpe S.S."/>
            <person name="van Kruijsbergen I."/>
            <person name="Shu S."/>
            <person name="Carlson J."/>
            <person name="Kinoshita T."/>
            <person name="Ohta Y."/>
            <person name="Mawaribuchi S."/>
            <person name="Jenkins J."/>
            <person name="Grimwood J."/>
            <person name="Schmutz J."/>
            <person name="Mitros T."/>
            <person name="Mozaffari S.V."/>
            <person name="Suzuki Y."/>
            <person name="Haramoto Y."/>
            <person name="Yamamoto T.S."/>
            <person name="Takagi C."/>
            <person name="Heald R."/>
            <person name="Miller K."/>
            <person name="Haudenschild C."/>
            <person name="Kitzman J."/>
            <person name="Nakayama T."/>
            <person name="Izutsu Y."/>
            <person name="Robert J."/>
            <person name="Fortriede J."/>
            <person name="Burns K."/>
            <person name="Lotay V."/>
            <person name="Karimi K."/>
            <person name="Yasuoka Y."/>
            <person name="Dichmann D.S."/>
            <person name="Flajnik M.F."/>
            <person name="Houston D.W."/>
            <person name="Shendure J."/>
            <person name="DuPasquier L."/>
            <person name="Vize P.D."/>
            <person name="Zorn A.M."/>
            <person name="Ito M."/>
            <person name="Marcotte E.M."/>
            <person name="Wallingford J.B."/>
            <person name="Ito Y."/>
            <person name="Asashima M."/>
            <person name="Ueno N."/>
            <person name="Matsuda Y."/>
            <person name="Veenstra G.J."/>
            <person name="Fujiyama A."/>
            <person name="Harland R.M."/>
            <person name="Taira M."/>
            <person name="Rokhsar D.S."/>
        </authorList>
    </citation>
    <scope>NUCLEOTIDE SEQUENCE [LARGE SCALE GENOMIC DNA]</scope>
    <source>
        <strain evidence="3">J</strain>
    </source>
</reference>
<dbReference type="Proteomes" id="UP000694892">
    <property type="component" value="Chromosome 9_10L"/>
</dbReference>
<organism evidence="2 3">
    <name type="scientific">Xenopus laevis</name>
    <name type="common">African clawed frog</name>
    <dbReference type="NCBI Taxonomy" id="8355"/>
    <lineage>
        <taxon>Eukaryota</taxon>
        <taxon>Metazoa</taxon>
        <taxon>Chordata</taxon>
        <taxon>Craniata</taxon>
        <taxon>Vertebrata</taxon>
        <taxon>Euteleostomi</taxon>
        <taxon>Amphibia</taxon>
        <taxon>Batrachia</taxon>
        <taxon>Anura</taxon>
        <taxon>Pipoidea</taxon>
        <taxon>Pipidae</taxon>
        <taxon>Xenopodinae</taxon>
        <taxon>Xenopus</taxon>
        <taxon>Xenopus</taxon>
    </lineage>
</organism>
<evidence type="ECO:0000256" key="1">
    <source>
        <dbReference type="SAM" id="MobiDB-lite"/>
    </source>
</evidence>
<protein>
    <submittedName>
        <fullName evidence="2">Uncharacterized protein</fullName>
    </submittedName>
</protein>
<evidence type="ECO:0000313" key="2">
    <source>
        <dbReference type="EMBL" id="OCT64385.1"/>
    </source>
</evidence>
<proteinExistence type="predicted"/>
<dbReference type="EMBL" id="CM004482">
    <property type="protein sequence ID" value="OCT64385.1"/>
    <property type="molecule type" value="Genomic_DNA"/>
</dbReference>
<feature type="compositionally biased region" description="Basic and acidic residues" evidence="1">
    <location>
        <begin position="1"/>
        <end position="29"/>
    </location>
</feature>
<sequence length="92" mass="10854">MNDTHKKEKRGNEQRVVHGDRKEGGRKENSTSYMEIGAEDDIWEDEKRKYDELSLADTGLKWTCHPDIKICIIKVLFKLNMKSNLYFLLKHS</sequence>
<accession>A0A974H4Q9</accession>
<evidence type="ECO:0000313" key="3">
    <source>
        <dbReference type="Proteomes" id="UP000694892"/>
    </source>
</evidence>
<name>A0A974H4Q9_XENLA</name>
<feature type="region of interest" description="Disordered" evidence="1">
    <location>
        <begin position="1"/>
        <end position="31"/>
    </location>
</feature>
<gene>
    <name evidence="2" type="ORF">XELAEV_18045490mg</name>
</gene>
<dbReference type="AlphaFoldDB" id="A0A974H4Q9"/>